<dbReference type="GO" id="GO:0008236">
    <property type="term" value="F:serine-type peptidase activity"/>
    <property type="evidence" value="ECO:0007669"/>
    <property type="project" value="InterPro"/>
</dbReference>
<dbReference type="EMBL" id="FOIM01000003">
    <property type="protein sequence ID" value="SET21162.1"/>
    <property type="molecule type" value="Genomic_DNA"/>
</dbReference>
<name>A0A1I0CNC9_9FIRM</name>
<protein>
    <submittedName>
        <fullName evidence="2">Prolyl oligopeptidase family protein</fullName>
    </submittedName>
</protein>
<dbReference type="RefSeq" id="WP_092361045.1">
    <property type="nucleotide sequence ID" value="NZ_DAINWJ010000120.1"/>
</dbReference>
<dbReference type="Proteomes" id="UP000198508">
    <property type="component" value="Unassembled WGS sequence"/>
</dbReference>
<sequence>MLNGRLFPKEELDRYCRWNGGRTGGNVKRVVLEFQGLNRVEMPDQPSPLELELGERHVLYVIPYTAPWSWMNRSAVIYTDVLVESLFRALDLPSEVPLVSSGYSMGGQAALMYTLLGGHRISACYANSPVCDLTAHFQEREDIPRTLVNAFACGPGSLEAELEAHSPLFRAEELPDIPYMIVAGGADRQVHKNVHSDRFVSRMRELGRNVRYCEPADMKHWQITDYQVYRAYVNFICGDAQDVAV</sequence>
<evidence type="ECO:0000313" key="2">
    <source>
        <dbReference type="EMBL" id="SET21162.1"/>
    </source>
</evidence>
<evidence type="ECO:0000259" key="1">
    <source>
        <dbReference type="Pfam" id="PF00326"/>
    </source>
</evidence>
<dbReference type="STRING" id="460384.SAMN05216313_10379"/>
<dbReference type="Gene3D" id="3.40.50.1820">
    <property type="entry name" value="alpha/beta hydrolase"/>
    <property type="match status" value="1"/>
</dbReference>
<accession>A0A1I0CNC9</accession>
<dbReference type="InterPro" id="IPR029058">
    <property type="entry name" value="AB_hydrolase_fold"/>
</dbReference>
<gene>
    <name evidence="2" type="ORF">SAMN05216313_10379</name>
</gene>
<dbReference type="GO" id="GO:0006508">
    <property type="term" value="P:proteolysis"/>
    <property type="evidence" value="ECO:0007669"/>
    <property type="project" value="InterPro"/>
</dbReference>
<dbReference type="Pfam" id="PF00326">
    <property type="entry name" value="Peptidase_S9"/>
    <property type="match status" value="1"/>
</dbReference>
<reference evidence="3" key="1">
    <citation type="submission" date="2016-10" db="EMBL/GenBank/DDBJ databases">
        <authorList>
            <person name="Varghese N."/>
            <person name="Submissions S."/>
        </authorList>
    </citation>
    <scope>NUCLEOTIDE SEQUENCE [LARGE SCALE GENOMIC DNA]</scope>
    <source>
        <strain evidence="3">NLAE-zl-G277</strain>
    </source>
</reference>
<feature type="domain" description="Peptidase S9 prolyl oligopeptidase catalytic" evidence="1">
    <location>
        <begin position="98"/>
        <end position="225"/>
    </location>
</feature>
<keyword evidence="3" id="KW-1185">Reference proteome</keyword>
<dbReference type="SUPFAM" id="SSF53474">
    <property type="entry name" value="alpha/beta-Hydrolases"/>
    <property type="match status" value="1"/>
</dbReference>
<dbReference type="GeneID" id="93279714"/>
<evidence type="ECO:0000313" key="3">
    <source>
        <dbReference type="Proteomes" id="UP000198508"/>
    </source>
</evidence>
<proteinExistence type="predicted"/>
<dbReference type="AlphaFoldDB" id="A0A1I0CNC9"/>
<dbReference type="InterPro" id="IPR001375">
    <property type="entry name" value="Peptidase_S9_cat"/>
</dbReference>
<organism evidence="2 3">
    <name type="scientific">Enterocloster lavalensis</name>
    <dbReference type="NCBI Taxonomy" id="460384"/>
    <lineage>
        <taxon>Bacteria</taxon>
        <taxon>Bacillati</taxon>
        <taxon>Bacillota</taxon>
        <taxon>Clostridia</taxon>
        <taxon>Lachnospirales</taxon>
        <taxon>Lachnospiraceae</taxon>
        <taxon>Enterocloster</taxon>
    </lineage>
</organism>